<sequence>MDGSTVSRRLFLQGTGSLTGSAALRAGIPGLAALLQAACSARDEAAAFAVLSAAEARELEAISASILPTTDTPGATEAGVVWFIDKALGDFAAPQLESLRSGLAAFEQPIADRYAGAKRYSDLDESEQNAYLASQEDTPFFGFVHTLTLMGMFGMTQYGGNRDHVGWKLLGLDPHQHGYQPPFGFYDAAYREGQENGE</sequence>
<dbReference type="InterPro" id="IPR027056">
    <property type="entry name" value="Gluconate_2DH_su3"/>
</dbReference>
<dbReference type="KEGG" id="woc:BA177_15395"/>
<organism evidence="1 2">
    <name type="scientific">Woeseia oceani</name>
    <dbReference type="NCBI Taxonomy" id="1548547"/>
    <lineage>
        <taxon>Bacteria</taxon>
        <taxon>Pseudomonadati</taxon>
        <taxon>Pseudomonadota</taxon>
        <taxon>Gammaproteobacteria</taxon>
        <taxon>Woeseiales</taxon>
        <taxon>Woeseiaceae</taxon>
        <taxon>Woeseia</taxon>
    </lineage>
</organism>
<keyword evidence="2" id="KW-1185">Reference proteome</keyword>
<accession>A0A193LIQ3</accession>
<dbReference type="STRING" id="1548547.BA177_15395"/>
<dbReference type="InterPro" id="IPR006311">
    <property type="entry name" value="TAT_signal"/>
</dbReference>
<evidence type="ECO:0008006" key="3">
    <source>
        <dbReference type="Google" id="ProtNLM"/>
    </source>
</evidence>
<evidence type="ECO:0000313" key="2">
    <source>
        <dbReference type="Proteomes" id="UP000092695"/>
    </source>
</evidence>
<dbReference type="EMBL" id="CP016268">
    <property type="protein sequence ID" value="ANO52387.1"/>
    <property type="molecule type" value="Genomic_DNA"/>
</dbReference>
<dbReference type="RefSeq" id="WP_068617648.1">
    <property type="nucleotide sequence ID" value="NZ_CP016268.1"/>
</dbReference>
<reference evidence="1 2" key="1">
    <citation type="submission" date="2016-06" db="EMBL/GenBank/DDBJ databases">
        <title>Complete genome sequence of a deep-branching marine Gamma Proteobacterium Woeseia oceani type strain XK5.</title>
        <authorList>
            <person name="Mu D."/>
            <person name="Du Z."/>
        </authorList>
    </citation>
    <scope>NUCLEOTIDE SEQUENCE [LARGE SCALE GENOMIC DNA]</scope>
    <source>
        <strain evidence="1 2">XK5</strain>
    </source>
</reference>
<dbReference type="AlphaFoldDB" id="A0A193LIQ3"/>
<proteinExistence type="predicted"/>
<dbReference type="PROSITE" id="PS51318">
    <property type="entry name" value="TAT"/>
    <property type="match status" value="1"/>
</dbReference>
<dbReference type="Proteomes" id="UP000092695">
    <property type="component" value="Chromosome"/>
</dbReference>
<dbReference type="Pfam" id="PF13618">
    <property type="entry name" value="Gluconate_2-dh3"/>
    <property type="match status" value="1"/>
</dbReference>
<evidence type="ECO:0000313" key="1">
    <source>
        <dbReference type="EMBL" id="ANO52387.1"/>
    </source>
</evidence>
<protein>
    <recommendedName>
        <fullName evidence="3">Gluconate 2-dehydrogenase subunit 3 family protein</fullName>
    </recommendedName>
</protein>
<dbReference type="OrthoDB" id="6385145at2"/>
<name>A0A193LIQ3_9GAMM</name>
<gene>
    <name evidence="1" type="ORF">BA177_15395</name>
</gene>